<dbReference type="GO" id="GO:0006979">
    <property type="term" value="P:response to oxidative stress"/>
    <property type="evidence" value="ECO:0007669"/>
    <property type="project" value="InterPro"/>
</dbReference>
<organism evidence="2 3">
    <name type="scientific">Loigolactobacillus backii</name>
    <dbReference type="NCBI Taxonomy" id="375175"/>
    <lineage>
        <taxon>Bacteria</taxon>
        <taxon>Bacillati</taxon>
        <taxon>Bacillota</taxon>
        <taxon>Bacilli</taxon>
        <taxon>Lactobacillales</taxon>
        <taxon>Lactobacillaceae</taxon>
        <taxon>Loigolactobacillus</taxon>
    </lineage>
</organism>
<dbReference type="GeneID" id="42981140"/>
<dbReference type="OrthoDB" id="9797508at2"/>
<evidence type="ECO:0008006" key="4">
    <source>
        <dbReference type="Google" id="ProtNLM"/>
    </source>
</evidence>
<name>A0A192H1E4_9LACO</name>
<keyword evidence="3" id="KW-1185">Reference proteome</keyword>
<evidence type="ECO:0000313" key="2">
    <source>
        <dbReference type="EMBL" id="ANK61766.1"/>
    </source>
</evidence>
<dbReference type="Pfam" id="PF02566">
    <property type="entry name" value="OsmC"/>
    <property type="match status" value="1"/>
</dbReference>
<comment type="similarity">
    <text evidence="1">Belongs to the OsmC/Ohr family.</text>
</comment>
<dbReference type="SUPFAM" id="SSF82784">
    <property type="entry name" value="OsmC-like"/>
    <property type="match status" value="1"/>
</dbReference>
<evidence type="ECO:0000256" key="1">
    <source>
        <dbReference type="ARBA" id="ARBA00007378"/>
    </source>
</evidence>
<dbReference type="Proteomes" id="UP000078582">
    <property type="component" value="Chromosome"/>
</dbReference>
<accession>A0A192H1E4</accession>
<sequence>MNKLYTTVMTNEGGREGQVWSNDKKLDLKITAPGEGKEGTNPEQLFAAGYASCFNSALSVALEQGNVSGKSTIRAEVSLFQGDGPDFKIAVKLTGHIDGLDKEEAAKYMQIAHQICPYSKATSGNVDVELVTE</sequence>
<dbReference type="InterPro" id="IPR036102">
    <property type="entry name" value="OsmC/Ohrsf"/>
</dbReference>
<dbReference type="NCBIfam" id="TIGR03561">
    <property type="entry name" value="organ_hyd_perox"/>
    <property type="match status" value="1"/>
</dbReference>
<dbReference type="PANTHER" id="PTHR33797">
    <property type="entry name" value="ORGANIC HYDROPEROXIDE RESISTANCE PROTEIN-LIKE"/>
    <property type="match status" value="1"/>
</dbReference>
<dbReference type="EMBL" id="CP014873">
    <property type="protein sequence ID" value="ANK61766.1"/>
    <property type="molecule type" value="Genomic_DNA"/>
</dbReference>
<protein>
    <recommendedName>
        <fullName evidence="4">Organic hydroperoxide resistance protein</fullName>
    </recommendedName>
</protein>
<dbReference type="InterPro" id="IPR019953">
    <property type="entry name" value="OHR"/>
</dbReference>
<dbReference type="InterPro" id="IPR015946">
    <property type="entry name" value="KH_dom-like_a/b"/>
</dbReference>
<dbReference type="RefSeq" id="WP_068279509.1">
    <property type="nucleotide sequence ID" value="NZ_CP014873.1"/>
</dbReference>
<gene>
    <name evidence="2" type="ORF">AYR53_02670</name>
</gene>
<dbReference type="AlphaFoldDB" id="A0A192H1E4"/>
<dbReference type="InterPro" id="IPR003718">
    <property type="entry name" value="OsmC/Ohr_fam"/>
</dbReference>
<dbReference type="Gene3D" id="3.30.300.20">
    <property type="match status" value="1"/>
</dbReference>
<dbReference type="PANTHER" id="PTHR33797:SF2">
    <property type="entry name" value="ORGANIC HYDROPEROXIDE RESISTANCE PROTEIN-LIKE"/>
    <property type="match status" value="1"/>
</dbReference>
<proteinExistence type="inferred from homology"/>
<evidence type="ECO:0000313" key="3">
    <source>
        <dbReference type="Proteomes" id="UP000078582"/>
    </source>
</evidence>
<reference evidence="2 3" key="1">
    <citation type="submission" date="2016-03" db="EMBL/GenBank/DDBJ databases">
        <title>Pediococcus and Lactobacillus from brewery environment - whole genome sequencing and assembly.</title>
        <authorList>
            <person name="Behr J."/>
            <person name="Geissler A.J."/>
            <person name="Vogel R.F."/>
        </authorList>
    </citation>
    <scope>NUCLEOTIDE SEQUENCE [LARGE SCALE GENOMIC DNA]</scope>
    <source>
        <strain evidence="2 3">TMW 1.1989</strain>
    </source>
</reference>